<keyword evidence="4" id="KW-1185">Reference proteome</keyword>
<evidence type="ECO:0000259" key="2">
    <source>
        <dbReference type="PROSITE" id="PS51063"/>
    </source>
</evidence>
<dbReference type="Gene3D" id="2.60.120.10">
    <property type="entry name" value="Jelly Rolls"/>
    <property type="match status" value="1"/>
</dbReference>
<dbReference type="InterPro" id="IPR036390">
    <property type="entry name" value="WH_DNA-bd_sf"/>
</dbReference>
<sequence length="247" mass="26887">MEEQFSNNLLLTLRPQDRKLLEPSLETVVLSTGTLLFEAGDDVEFVHFPCGPTLASFSVTLENGAPVETALIGREGAMGGIVSQGRLPAYARAVVRMGGPFLRIPCMRLEAAKERSAPLRNVFARYADCLLAQVFQSVACNAVHGIEARTAKWLLAALDRTGSPEVELTQEQLAGMLGVGRTYVSRVLRDLRGAGVVATRRGRLVIQDPKALHATSCHCNEALKRHFQEVLSGVYPSAEESQAMRRA</sequence>
<organism evidence="3 4">
    <name type="scientific">Sabulicella glaciei</name>
    <dbReference type="NCBI Taxonomy" id="2984948"/>
    <lineage>
        <taxon>Bacteria</taxon>
        <taxon>Pseudomonadati</taxon>
        <taxon>Pseudomonadota</taxon>
        <taxon>Alphaproteobacteria</taxon>
        <taxon>Acetobacterales</taxon>
        <taxon>Acetobacteraceae</taxon>
        <taxon>Sabulicella</taxon>
    </lineage>
</organism>
<evidence type="ECO:0000313" key="4">
    <source>
        <dbReference type="Proteomes" id="UP001526430"/>
    </source>
</evidence>
<feature type="domain" description="HTH cro/C1-type" evidence="1">
    <location>
        <begin position="168"/>
        <end position="192"/>
    </location>
</feature>
<dbReference type="EMBL" id="JAPFQI010000001">
    <property type="protein sequence ID" value="MCW8084666.1"/>
    <property type="molecule type" value="Genomic_DNA"/>
</dbReference>
<evidence type="ECO:0000313" key="3">
    <source>
        <dbReference type="EMBL" id="MCW8084666.1"/>
    </source>
</evidence>
<dbReference type="InterPro" id="IPR014710">
    <property type="entry name" value="RmlC-like_jellyroll"/>
</dbReference>
<name>A0ABT3NR90_9PROT</name>
<dbReference type="Proteomes" id="UP001526430">
    <property type="component" value="Unassembled WGS sequence"/>
</dbReference>
<evidence type="ECO:0000259" key="1">
    <source>
        <dbReference type="PROSITE" id="PS50943"/>
    </source>
</evidence>
<protein>
    <submittedName>
        <fullName evidence="3">Crp/Fnr family transcriptional regulator</fullName>
    </submittedName>
</protein>
<dbReference type="RefSeq" id="WP_301588338.1">
    <property type="nucleotide sequence ID" value="NZ_JAPFQI010000001.1"/>
</dbReference>
<proteinExistence type="predicted"/>
<dbReference type="Pfam" id="PF13545">
    <property type="entry name" value="HTH_Crp_2"/>
    <property type="match status" value="1"/>
</dbReference>
<dbReference type="InterPro" id="IPR001387">
    <property type="entry name" value="Cro/C1-type_HTH"/>
</dbReference>
<reference evidence="3 4" key="1">
    <citation type="submission" date="2022-10" db="EMBL/GenBank/DDBJ databases">
        <title>Roseococcus glaciei nov., sp. nov., isolated from glacier.</title>
        <authorList>
            <person name="Liu Q."/>
            <person name="Xin Y.-H."/>
        </authorList>
    </citation>
    <scope>NUCLEOTIDE SEQUENCE [LARGE SCALE GENOMIC DNA]</scope>
    <source>
        <strain evidence="3 4">MDT2-1-1</strain>
    </source>
</reference>
<dbReference type="PROSITE" id="PS50943">
    <property type="entry name" value="HTH_CROC1"/>
    <property type="match status" value="1"/>
</dbReference>
<gene>
    <name evidence="3" type="ORF">OF850_03420</name>
</gene>
<dbReference type="SUPFAM" id="SSF46785">
    <property type="entry name" value="Winged helix' DNA-binding domain"/>
    <property type="match status" value="1"/>
</dbReference>
<dbReference type="InterPro" id="IPR012318">
    <property type="entry name" value="HTH_CRP"/>
</dbReference>
<dbReference type="PROSITE" id="PS51063">
    <property type="entry name" value="HTH_CRP_2"/>
    <property type="match status" value="1"/>
</dbReference>
<accession>A0ABT3NR90</accession>
<dbReference type="SMART" id="SM00419">
    <property type="entry name" value="HTH_CRP"/>
    <property type="match status" value="1"/>
</dbReference>
<comment type="caution">
    <text evidence="3">The sequence shown here is derived from an EMBL/GenBank/DDBJ whole genome shotgun (WGS) entry which is preliminary data.</text>
</comment>
<feature type="domain" description="HTH crp-type" evidence="2">
    <location>
        <begin position="144"/>
        <end position="210"/>
    </location>
</feature>